<organism evidence="1 2">
    <name type="scientific">Rangifer tarandus platyrhynchus</name>
    <name type="common">Svalbard reindeer</name>
    <dbReference type="NCBI Taxonomy" id="3082113"/>
    <lineage>
        <taxon>Eukaryota</taxon>
        <taxon>Metazoa</taxon>
        <taxon>Chordata</taxon>
        <taxon>Craniata</taxon>
        <taxon>Vertebrata</taxon>
        <taxon>Euteleostomi</taxon>
        <taxon>Mammalia</taxon>
        <taxon>Eutheria</taxon>
        <taxon>Laurasiatheria</taxon>
        <taxon>Artiodactyla</taxon>
        <taxon>Ruminantia</taxon>
        <taxon>Pecora</taxon>
        <taxon>Cervidae</taxon>
        <taxon>Odocoileinae</taxon>
        <taxon>Rangifer</taxon>
    </lineage>
</organism>
<gene>
    <name evidence="1" type="ORF">MRATA1EN3_LOCUS21152</name>
</gene>
<dbReference type="EMBL" id="OX596088">
    <property type="protein sequence ID" value="CAI9709939.1"/>
    <property type="molecule type" value="Genomic_DNA"/>
</dbReference>
<reference evidence="1" key="1">
    <citation type="submission" date="2023-05" db="EMBL/GenBank/DDBJ databases">
        <authorList>
            <consortium name="ELIXIR-Norway"/>
        </authorList>
    </citation>
    <scope>NUCLEOTIDE SEQUENCE</scope>
</reference>
<evidence type="ECO:0000313" key="2">
    <source>
        <dbReference type="Proteomes" id="UP001162501"/>
    </source>
</evidence>
<proteinExistence type="predicted"/>
<protein>
    <submittedName>
        <fullName evidence="1">Uncharacterized protein</fullName>
    </submittedName>
</protein>
<accession>A0ACB0FAH7</accession>
<sequence>MAGETDAHRRTPSIQGENRCPRYPPPYRPPQSLRLQVSEPSPGCKSHSSGKRTARGNPAPFLSLRLQPCLGPPSDPRLTEPNSSRRQWAPPEKTRADRGLRRGAGAGRAGHRRFPGEVSEPAADIFCLFHTGWWLAVGQGFSAR</sequence>
<dbReference type="Proteomes" id="UP001162501">
    <property type="component" value="Chromosome 4"/>
</dbReference>
<name>A0ACB0FAH7_RANTA</name>
<evidence type="ECO:0000313" key="1">
    <source>
        <dbReference type="EMBL" id="CAI9709939.1"/>
    </source>
</evidence>